<dbReference type="PROSITE" id="PS00395">
    <property type="entry name" value="ALANINE_RACEMASE"/>
    <property type="match status" value="1"/>
</dbReference>
<reference evidence="9 10" key="1">
    <citation type="submission" date="2018-09" db="EMBL/GenBank/DDBJ databases">
        <title>Discovery and Ecogenomic Context for Candidatus Cryosericales, a Global Caldiserica Order Active in Thawing Permafrost.</title>
        <authorList>
            <person name="Martinez M.A."/>
            <person name="Woodcroft B.J."/>
            <person name="Ignacio Espinoza J.C."/>
            <person name="Zayed A."/>
            <person name="Singleton C.M."/>
            <person name="Boyd J."/>
            <person name="Li Y.-F."/>
            <person name="Purvine S."/>
            <person name="Maughan H."/>
            <person name="Hodgkins S.B."/>
            <person name="Anderson D."/>
            <person name="Sederholm M."/>
            <person name="Temperton B."/>
            <person name="Saleska S.R."/>
            <person name="Tyson G.W."/>
            <person name="Rich V.I."/>
        </authorList>
    </citation>
    <scope>NUCLEOTIDE SEQUENCE [LARGE SCALE GENOMIC DNA]</scope>
    <source>
        <strain evidence="9 10">SMC7</strain>
    </source>
</reference>
<dbReference type="GO" id="GO:0008784">
    <property type="term" value="F:alanine racemase activity"/>
    <property type="evidence" value="ECO:0007669"/>
    <property type="project" value="UniProtKB-UniRule"/>
</dbReference>
<dbReference type="FunFam" id="3.20.20.10:FF:000002">
    <property type="entry name" value="Alanine racemase"/>
    <property type="match status" value="1"/>
</dbReference>
<evidence type="ECO:0000256" key="1">
    <source>
        <dbReference type="ARBA" id="ARBA00000316"/>
    </source>
</evidence>
<comment type="function">
    <text evidence="5">Catalyzes the interconversion of L-alanine and D-alanine. May also act on other amino acids.</text>
</comment>
<dbReference type="InterPro" id="IPR020622">
    <property type="entry name" value="Ala_racemase_pyridoxalP-BS"/>
</dbReference>
<gene>
    <name evidence="9" type="primary">alr</name>
    <name evidence="9" type="ORF">SMC7_04720</name>
</gene>
<evidence type="ECO:0000256" key="7">
    <source>
        <dbReference type="PIRSR" id="PIRSR600821-52"/>
    </source>
</evidence>
<evidence type="ECO:0000259" key="8">
    <source>
        <dbReference type="SMART" id="SM01005"/>
    </source>
</evidence>
<evidence type="ECO:0000256" key="2">
    <source>
        <dbReference type="ARBA" id="ARBA00001933"/>
    </source>
</evidence>
<organism evidence="9 10">
    <name type="scientific">Candidatus Cryosericum terrychapinii</name>
    <dbReference type="NCBI Taxonomy" id="2290919"/>
    <lineage>
        <taxon>Bacteria</taxon>
        <taxon>Pseudomonadati</taxon>
        <taxon>Caldisericota/Cryosericota group</taxon>
        <taxon>Candidatus Cryosericota</taxon>
        <taxon>Candidatus Cryosericia</taxon>
        <taxon>Candidatus Cryosericales</taxon>
        <taxon>Candidatus Cryosericaceae</taxon>
        <taxon>Candidatus Cryosericum</taxon>
    </lineage>
</organism>
<dbReference type="EC" id="5.1.1.1" evidence="5"/>
<dbReference type="RefSeq" id="WP_119089198.1">
    <property type="nucleotide sequence ID" value="NZ_QXIS01000030.1"/>
</dbReference>
<dbReference type="InterPro" id="IPR011079">
    <property type="entry name" value="Ala_racemase_C"/>
</dbReference>
<protein>
    <recommendedName>
        <fullName evidence="5">Alanine racemase</fullName>
        <ecNumber evidence="5">5.1.1.1</ecNumber>
    </recommendedName>
</protein>
<dbReference type="HAMAP" id="MF_01201">
    <property type="entry name" value="Ala_racemase"/>
    <property type="match status" value="1"/>
</dbReference>
<dbReference type="Pfam" id="PF00842">
    <property type="entry name" value="Ala_racemase_C"/>
    <property type="match status" value="1"/>
</dbReference>
<dbReference type="AlphaFoldDB" id="A0A398CRA2"/>
<evidence type="ECO:0000313" key="9">
    <source>
        <dbReference type="EMBL" id="RIE05936.1"/>
    </source>
</evidence>
<comment type="pathway">
    <text evidence="5">Amino-acid biosynthesis; D-alanine biosynthesis; D-alanine from L-alanine: step 1/1.</text>
</comment>
<keyword evidence="4 5" id="KW-0413">Isomerase</keyword>
<dbReference type="NCBIfam" id="TIGR00492">
    <property type="entry name" value="alr"/>
    <property type="match status" value="1"/>
</dbReference>
<proteinExistence type="inferred from homology"/>
<keyword evidence="3 5" id="KW-0663">Pyridoxal phosphate</keyword>
<dbReference type="GO" id="GO:0030632">
    <property type="term" value="P:D-alanine biosynthetic process"/>
    <property type="evidence" value="ECO:0007669"/>
    <property type="project" value="UniProtKB-UniRule"/>
</dbReference>
<feature type="binding site" evidence="5 7">
    <location>
        <position position="143"/>
    </location>
    <ligand>
        <name>substrate</name>
    </ligand>
</feature>
<evidence type="ECO:0000313" key="10">
    <source>
        <dbReference type="Proteomes" id="UP000266328"/>
    </source>
</evidence>
<dbReference type="InterPro" id="IPR001608">
    <property type="entry name" value="Ala_racemase_N"/>
</dbReference>
<comment type="caution">
    <text evidence="9">The sequence shown here is derived from an EMBL/GenBank/DDBJ whole genome shotgun (WGS) entry which is preliminary data.</text>
</comment>
<dbReference type="SMART" id="SM01005">
    <property type="entry name" value="Ala_racemase_C"/>
    <property type="match status" value="1"/>
</dbReference>
<dbReference type="Pfam" id="PF01168">
    <property type="entry name" value="Ala_racemase_N"/>
    <property type="match status" value="1"/>
</dbReference>
<dbReference type="OrthoDB" id="9813814at2"/>
<name>A0A398CRA2_9BACT</name>
<sequence length="385" mass="41577">MKREDSVLVEQFGRPTWLEIDLACVRGNYHVIRGMVPAKTHVLCVVKDDAYGHGAVDVARVLQEEGADWFALATLEEALELRRAGIKGHMLVFGYIPASGVQEAIAQGITLSIPNDDVARELVGAAAGKQLTVHLKVDTGMGRNGVLAEGALDVLHKLNGMKGLVVEGIYSHFSCADSDESYSSMQLRRFEKVLHQSTVEGMRPPVAHFCNSAGILTMKAATFEGVRPGLLLYGCSPLEGVPIAGLRPAMSMKSRVIAFKQVPAGYGISYGRSYLTYKPTMVGILPVGYTDGYSRMLSNKASVLIRGKRAPVIGRVTMDQTMIDLSDVQGVTVGDEAVLMGEAGNQRITAGDLGSLAQTISYEVLSTVGKLVRHVYRDRPKPETE</sequence>
<comment type="catalytic activity">
    <reaction evidence="1 5">
        <text>L-alanine = D-alanine</text>
        <dbReference type="Rhea" id="RHEA:20249"/>
        <dbReference type="ChEBI" id="CHEBI:57416"/>
        <dbReference type="ChEBI" id="CHEBI:57972"/>
        <dbReference type="EC" id="5.1.1.1"/>
    </reaction>
</comment>
<feature type="active site" description="Proton acceptor; specific for D-alanine" evidence="5">
    <location>
        <position position="47"/>
    </location>
</feature>
<dbReference type="GO" id="GO:0009252">
    <property type="term" value="P:peptidoglycan biosynthetic process"/>
    <property type="evidence" value="ECO:0007669"/>
    <property type="project" value="TreeGrafter"/>
</dbReference>
<dbReference type="PANTHER" id="PTHR30511:SF0">
    <property type="entry name" value="ALANINE RACEMASE, CATABOLIC-RELATED"/>
    <property type="match status" value="1"/>
</dbReference>
<dbReference type="InterPro" id="IPR000821">
    <property type="entry name" value="Ala_racemase"/>
</dbReference>
<evidence type="ECO:0000256" key="5">
    <source>
        <dbReference type="HAMAP-Rule" id="MF_01201"/>
    </source>
</evidence>
<evidence type="ECO:0000256" key="4">
    <source>
        <dbReference type="ARBA" id="ARBA00023235"/>
    </source>
</evidence>
<dbReference type="SUPFAM" id="SSF51419">
    <property type="entry name" value="PLP-binding barrel"/>
    <property type="match status" value="1"/>
</dbReference>
<dbReference type="UniPathway" id="UPA00042">
    <property type="reaction ID" value="UER00497"/>
</dbReference>
<dbReference type="GO" id="GO:0005829">
    <property type="term" value="C:cytosol"/>
    <property type="evidence" value="ECO:0007669"/>
    <property type="project" value="TreeGrafter"/>
</dbReference>
<dbReference type="PANTHER" id="PTHR30511">
    <property type="entry name" value="ALANINE RACEMASE"/>
    <property type="match status" value="1"/>
</dbReference>
<dbReference type="Gene3D" id="3.20.20.10">
    <property type="entry name" value="Alanine racemase"/>
    <property type="match status" value="1"/>
</dbReference>
<feature type="modified residue" description="N6-(pyridoxal phosphate)lysine" evidence="5 6">
    <location>
        <position position="47"/>
    </location>
</feature>
<dbReference type="PRINTS" id="PR00992">
    <property type="entry name" value="ALARACEMASE"/>
</dbReference>
<dbReference type="GO" id="GO:0030170">
    <property type="term" value="F:pyridoxal phosphate binding"/>
    <property type="evidence" value="ECO:0007669"/>
    <property type="project" value="UniProtKB-UniRule"/>
</dbReference>
<dbReference type="InterPro" id="IPR029066">
    <property type="entry name" value="PLP-binding_barrel"/>
</dbReference>
<accession>A0A398CRA2</accession>
<feature type="binding site" evidence="5 7">
    <location>
        <position position="318"/>
    </location>
    <ligand>
        <name>substrate</name>
    </ligand>
</feature>
<evidence type="ECO:0000256" key="3">
    <source>
        <dbReference type="ARBA" id="ARBA00022898"/>
    </source>
</evidence>
<keyword evidence="10" id="KW-1185">Reference proteome</keyword>
<evidence type="ECO:0000256" key="6">
    <source>
        <dbReference type="PIRSR" id="PIRSR600821-50"/>
    </source>
</evidence>
<dbReference type="CDD" id="cd00430">
    <property type="entry name" value="PLPDE_III_AR"/>
    <property type="match status" value="1"/>
</dbReference>
<comment type="similarity">
    <text evidence="5">Belongs to the alanine racemase family.</text>
</comment>
<dbReference type="SUPFAM" id="SSF50621">
    <property type="entry name" value="Alanine racemase C-terminal domain-like"/>
    <property type="match status" value="1"/>
</dbReference>
<comment type="cofactor">
    <cofactor evidence="2 5 6">
        <name>pyridoxal 5'-phosphate</name>
        <dbReference type="ChEBI" id="CHEBI:597326"/>
    </cofactor>
</comment>
<dbReference type="Proteomes" id="UP000266328">
    <property type="component" value="Unassembled WGS sequence"/>
</dbReference>
<feature type="domain" description="Alanine racemase C-terminal" evidence="8">
    <location>
        <begin position="249"/>
        <end position="377"/>
    </location>
</feature>
<dbReference type="EMBL" id="QXIS01000030">
    <property type="protein sequence ID" value="RIE05936.1"/>
    <property type="molecule type" value="Genomic_DNA"/>
</dbReference>
<dbReference type="Gene3D" id="2.40.37.10">
    <property type="entry name" value="Lyase, Ornithine Decarboxylase, Chain A, domain 1"/>
    <property type="match status" value="1"/>
</dbReference>
<dbReference type="InterPro" id="IPR009006">
    <property type="entry name" value="Ala_racemase/Decarboxylase_C"/>
</dbReference>
<feature type="active site" description="Proton acceptor; specific for L-alanine" evidence="5">
    <location>
        <position position="270"/>
    </location>
</feature>